<dbReference type="SUPFAM" id="SSF48317">
    <property type="entry name" value="Acid phosphatase/Vanadium-dependent haloperoxidase"/>
    <property type="match status" value="1"/>
</dbReference>
<dbReference type="PANTHER" id="PTHR10165">
    <property type="entry name" value="LIPID PHOSPHATE PHOSPHATASE"/>
    <property type="match status" value="1"/>
</dbReference>
<keyword evidence="5" id="KW-0472">Membrane</keyword>
<name>A0A6S7J2D0_PARCT</name>
<proteinExistence type="inferred from homology"/>
<comment type="subcellular location">
    <subcellularLocation>
        <location evidence="1">Membrane</location>
        <topology evidence="1">Multi-pass membrane protein</topology>
    </subcellularLocation>
</comment>
<evidence type="ECO:0000313" key="8">
    <source>
        <dbReference type="Proteomes" id="UP001152795"/>
    </source>
</evidence>
<dbReference type="InterPro" id="IPR000326">
    <property type="entry name" value="PAP2/HPO"/>
</dbReference>
<evidence type="ECO:0000256" key="1">
    <source>
        <dbReference type="ARBA" id="ARBA00004141"/>
    </source>
</evidence>
<keyword evidence="4" id="KW-1133">Transmembrane helix</keyword>
<sequence length="183" mass="20528">MAIKLPKAVIFNFFCLASLLITVFLFQGVGKPYHRGFFCDDESISKPFKDSTVPSSIAGVVGVLIPVFAIALIEWPKFREVRKDESKPFYKSHWFRWLCAVYTCFLVGAAATVVLTDVGKYSIGRLRPHFLAVCKPDFSKLNCTTGFQKNFITDYECTGDEDLIKEARLSFPSGHASFAGIIY</sequence>
<reference evidence="7" key="1">
    <citation type="submission" date="2020-04" db="EMBL/GenBank/DDBJ databases">
        <authorList>
            <person name="Alioto T."/>
            <person name="Alioto T."/>
            <person name="Gomez Garrido J."/>
        </authorList>
    </citation>
    <scope>NUCLEOTIDE SEQUENCE</scope>
    <source>
        <strain evidence="7">A484AB</strain>
    </source>
</reference>
<protein>
    <submittedName>
        <fullName evidence="7">Phosphatidate phosphatase</fullName>
    </submittedName>
</protein>
<dbReference type="EMBL" id="CACRXK020014001">
    <property type="protein sequence ID" value="CAB4026085.1"/>
    <property type="molecule type" value="Genomic_DNA"/>
</dbReference>
<feature type="domain" description="Phosphatidic acid phosphatase type 2/haloperoxidase" evidence="6">
    <location>
        <begin position="102"/>
        <end position="181"/>
    </location>
</feature>
<evidence type="ECO:0000259" key="6">
    <source>
        <dbReference type="Pfam" id="PF01569"/>
    </source>
</evidence>
<keyword evidence="3" id="KW-0812">Transmembrane</keyword>
<dbReference type="GO" id="GO:0006644">
    <property type="term" value="P:phospholipid metabolic process"/>
    <property type="evidence" value="ECO:0007669"/>
    <property type="project" value="InterPro"/>
</dbReference>
<dbReference type="GO" id="GO:0005886">
    <property type="term" value="C:plasma membrane"/>
    <property type="evidence" value="ECO:0007669"/>
    <property type="project" value="TreeGrafter"/>
</dbReference>
<evidence type="ECO:0000313" key="7">
    <source>
        <dbReference type="EMBL" id="CAB4026085.1"/>
    </source>
</evidence>
<dbReference type="PANTHER" id="PTHR10165:SF103">
    <property type="entry name" value="PHOSPHOLIPID PHOSPHATASE HOMOLOG 1.2 HOMOLOG"/>
    <property type="match status" value="1"/>
</dbReference>
<organism evidence="7 8">
    <name type="scientific">Paramuricea clavata</name>
    <name type="common">Red gorgonian</name>
    <name type="synonym">Violescent sea-whip</name>
    <dbReference type="NCBI Taxonomy" id="317549"/>
    <lineage>
        <taxon>Eukaryota</taxon>
        <taxon>Metazoa</taxon>
        <taxon>Cnidaria</taxon>
        <taxon>Anthozoa</taxon>
        <taxon>Octocorallia</taxon>
        <taxon>Malacalcyonacea</taxon>
        <taxon>Plexauridae</taxon>
        <taxon>Paramuricea</taxon>
    </lineage>
</organism>
<gene>
    <name evidence="7" type="ORF">PACLA_8A080646</name>
</gene>
<evidence type="ECO:0000256" key="3">
    <source>
        <dbReference type="ARBA" id="ARBA00022692"/>
    </source>
</evidence>
<dbReference type="Pfam" id="PF01569">
    <property type="entry name" value="PAP2"/>
    <property type="match status" value="1"/>
</dbReference>
<comment type="caution">
    <text evidence="7">The sequence shown here is derived from an EMBL/GenBank/DDBJ whole genome shotgun (WGS) entry which is preliminary data.</text>
</comment>
<dbReference type="GO" id="GO:0008195">
    <property type="term" value="F:phosphatidate phosphatase activity"/>
    <property type="evidence" value="ECO:0007669"/>
    <property type="project" value="TreeGrafter"/>
</dbReference>
<keyword evidence="8" id="KW-1185">Reference proteome</keyword>
<dbReference type="InterPro" id="IPR043216">
    <property type="entry name" value="PAP-like"/>
</dbReference>
<dbReference type="GO" id="GO:0046839">
    <property type="term" value="P:phospholipid dephosphorylation"/>
    <property type="evidence" value="ECO:0007669"/>
    <property type="project" value="TreeGrafter"/>
</dbReference>
<dbReference type="GO" id="GO:0007165">
    <property type="term" value="P:signal transduction"/>
    <property type="evidence" value="ECO:0007669"/>
    <property type="project" value="TreeGrafter"/>
</dbReference>
<dbReference type="Gene3D" id="1.20.144.10">
    <property type="entry name" value="Phosphatidic acid phosphatase type 2/haloperoxidase"/>
    <property type="match status" value="1"/>
</dbReference>
<evidence type="ECO:0000256" key="2">
    <source>
        <dbReference type="ARBA" id="ARBA00008816"/>
    </source>
</evidence>
<accession>A0A6S7J2D0</accession>
<dbReference type="Proteomes" id="UP001152795">
    <property type="component" value="Unassembled WGS sequence"/>
</dbReference>
<dbReference type="AlphaFoldDB" id="A0A6S7J2D0"/>
<comment type="similarity">
    <text evidence="2">Belongs to the PA-phosphatase related phosphoesterase family.</text>
</comment>
<evidence type="ECO:0000256" key="5">
    <source>
        <dbReference type="ARBA" id="ARBA00023136"/>
    </source>
</evidence>
<dbReference type="OrthoDB" id="8907274at2759"/>
<evidence type="ECO:0000256" key="4">
    <source>
        <dbReference type="ARBA" id="ARBA00022989"/>
    </source>
</evidence>
<dbReference type="InterPro" id="IPR036938">
    <property type="entry name" value="PAP2/HPO_sf"/>
</dbReference>